<name>A0A9P3G6L1_9APHY</name>
<gene>
    <name evidence="1" type="ORF">PsYK624_045120</name>
</gene>
<dbReference type="Proteomes" id="UP000703269">
    <property type="component" value="Unassembled WGS sequence"/>
</dbReference>
<dbReference type="AlphaFoldDB" id="A0A9P3G6L1"/>
<evidence type="ECO:0000313" key="1">
    <source>
        <dbReference type="EMBL" id="GJE88429.1"/>
    </source>
</evidence>
<evidence type="ECO:0000313" key="2">
    <source>
        <dbReference type="Proteomes" id="UP000703269"/>
    </source>
</evidence>
<comment type="caution">
    <text evidence="1">The sequence shown here is derived from an EMBL/GenBank/DDBJ whole genome shotgun (WGS) entry which is preliminary data.</text>
</comment>
<accession>A0A9P3G6L1</accession>
<organism evidence="1 2">
    <name type="scientific">Phanerochaete sordida</name>
    <dbReference type="NCBI Taxonomy" id="48140"/>
    <lineage>
        <taxon>Eukaryota</taxon>
        <taxon>Fungi</taxon>
        <taxon>Dikarya</taxon>
        <taxon>Basidiomycota</taxon>
        <taxon>Agaricomycotina</taxon>
        <taxon>Agaricomycetes</taxon>
        <taxon>Polyporales</taxon>
        <taxon>Phanerochaetaceae</taxon>
        <taxon>Phanerochaete</taxon>
    </lineage>
</organism>
<dbReference type="EMBL" id="BPQB01000009">
    <property type="protein sequence ID" value="GJE88429.1"/>
    <property type="molecule type" value="Genomic_DNA"/>
</dbReference>
<proteinExistence type="predicted"/>
<reference evidence="1 2" key="1">
    <citation type="submission" date="2021-08" db="EMBL/GenBank/DDBJ databases">
        <title>Draft Genome Sequence of Phanerochaete sordida strain YK-624.</title>
        <authorList>
            <person name="Mori T."/>
            <person name="Dohra H."/>
            <person name="Suzuki T."/>
            <person name="Kawagishi H."/>
            <person name="Hirai H."/>
        </authorList>
    </citation>
    <scope>NUCLEOTIDE SEQUENCE [LARGE SCALE GENOMIC DNA]</scope>
    <source>
        <strain evidence="1 2">YK-624</strain>
    </source>
</reference>
<sequence>MILGLKAHVAPRTASNNLSLSDDMHRCLKLGLQEIVDVHRDDVAVKRVAELLPLVCRKLFKPEVEVLLHEVLLNESARLAVQIDEPVIHDAVEEFVREFPGDVAIEFQQILRVVRISASSKRYCPHLRQPSSRHQMPSRINSVAFASVMSAFETSSSSSSSTAILSSSASTFIVTSCCASTASLLSSSIPCARPFACGRSFSSQGVPRAPKVAYLLASSLA</sequence>
<keyword evidence="2" id="KW-1185">Reference proteome</keyword>
<protein>
    <submittedName>
        <fullName evidence="1">Uncharacterized protein</fullName>
    </submittedName>
</protein>